<evidence type="ECO:0000313" key="3">
    <source>
        <dbReference type="EMBL" id="KAB8299362.1"/>
    </source>
</evidence>
<feature type="region of interest" description="Disordered" evidence="1">
    <location>
        <begin position="1"/>
        <end position="67"/>
    </location>
</feature>
<dbReference type="EMBL" id="WBSO01000004">
    <property type="protein sequence ID" value="KAB8299362.1"/>
    <property type="molecule type" value="Genomic_DNA"/>
</dbReference>
<keyword evidence="2" id="KW-0472">Membrane</keyword>
<protein>
    <submittedName>
        <fullName evidence="3">Uncharacterized protein</fullName>
    </submittedName>
</protein>
<keyword evidence="4" id="KW-1185">Reference proteome</keyword>
<organism evidence="3 4">
    <name type="scientific">Bifidobacterium apri</name>
    <dbReference type="NCBI Taxonomy" id="1769423"/>
    <lineage>
        <taxon>Bacteria</taxon>
        <taxon>Bacillati</taxon>
        <taxon>Actinomycetota</taxon>
        <taxon>Actinomycetes</taxon>
        <taxon>Bifidobacteriales</taxon>
        <taxon>Bifidobacteriaceae</taxon>
        <taxon>Bifidobacterium</taxon>
    </lineage>
</organism>
<feature type="compositionally biased region" description="Basic and acidic residues" evidence="1">
    <location>
        <begin position="57"/>
        <end position="67"/>
    </location>
</feature>
<gene>
    <name evidence="3" type="ORF">DSM100238_0794</name>
</gene>
<dbReference type="AlphaFoldDB" id="A0A6A2VHN4"/>
<sequence>MTSDRRTDALQDTAHTADALRDTANTLQDTTDTTRTADTTHTADTTQETQPNQAHTAEPHTRLPLDDREREAVRQLSQHNPYQRMSRIAILRSLPSDKQWEYFRQNLLAPIAAIVAGVLIAVLLIIHLLTPTPTPKLYVAVINGALGSQDGSALQAATAKALNLPDGRAGGVSIDTYFNLDADGLTKLQTMLRAGDIDVIIAKPKDFQRIAGYGYCKPLNRVLSKTRQRQLAAAYVSANGFDDGHDDDMEYNGSGKGARQPFGLSMTDFRNWQSQHSATRDAVIAFAQDSRNTNIAVKFIDYLRGAKV</sequence>
<feature type="compositionally biased region" description="Low complexity" evidence="1">
    <location>
        <begin position="22"/>
        <end position="50"/>
    </location>
</feature>
<keyword evidence="2" id="KW-1133">Transmembrane helix</keyword>
<feature type="transmembrane region" description="Helical" evidence="2">
    <location>
        <begin position="107"/>
        <end position="129"/>
    </location>
</feature>
<accession>A0A6A2VHN4</accession>
<proteinExistence type="predicted"/>
<evidence type="ECO:0000313" key="4">
    <source>
        <dbReference type="Proteomes" id="UP000440041"/>
    </source>
</evidence>
<keyword evidence="2" id="KW-0812">Transmembrane</keyword>
<evidence type="ECO:0000256" key="2">
    <source>
        <dbReference type="SAM" id="Phobius"/>
    </source>
</evidence>
<dbReference type="OrthoDB" id="3239175at2"/>
<dbReference type="RefSeq" id="WP_152355417.1">
    <property type="nucleotide sequence ID" value="NZ_JBHLXF010000029.1"/>
</dbReference>
<reference evidence="3 4" key="1">
    <citation type="submission" date="2019-09" db="EMBL/GenBank/DDBJ databases">
        <title>Characterization of the phylogenetic diversity of two novel species belonging to the genus Bifidobacterium: Bifidobacterium cebidarum sp. nov. and Bifidobacterium leontopitheci sp. nov.</title>
        <authorList>
            <person name="Lugli G.A."/>
            <person name="Duranti S."/>
            <person name="Milani C."/>
            <person name="Turroni F."/>
            <person name="Ventura M."/>
        </authorList>
    </citation>
    <scope>NUCLEOTIDE SEQUENCE [LARGE SCALE GENOMIC DNA]</scope>
    <source>
        <strain evidence="3 4">DSM 100238</strain>
    </source>
</reference>
<evidence type="ECO:0000256" key="1">
    <source>
        <dbReference type="SAM" id="MobiDB-lite"/>
    </source>
</evidence>
<dbReference type="Proteomes" id="UP000440041">
    <property type="component" value="Unassembled WGS sequence"/>
</dbReference>
<comment type="caution">
    <text evidence="3">The sequence shown here is derived from an EMBL/GenBank/DDBJ whole genome shotgun (WGS) entry which is preliminary data.</text>
</comment>
<name>A0A6A2VHN4_9BIFI</name>